<proteinExistence type="inferred from homology"/>
<accession>A0A383BXP9</accession>
<dbReference type="PRINTS" id="PR00081">
    <property type="entry name" value="GDHRDH"/>
</dbReference>
<dbReference type="PANTHER" id="PTHR43391">
    <property type="entry name" value="RETINOL DEHYDROGENASE-RELATED"/>
    <property type="match status" value="1"/>
</dbReference>
<dbReference type="CDD" id="cd05233">
    <property type="entry name" value="SDR_c"/>
    <property type="match status" value="1"/>
</dbReference>
<dbReference type="SUPFAM" id="SSF51735">
    <property type="entry name" value="NAD(P)-binding Rossmann-fold domains"/>
    <property type="match status" value="1"/>
</dbReference>
<evidence type="ECO:0000313" key="4">
    <source>
        <dbReference type="EMBL" id="SVE24590.1"/>
    </source>
</evidence>
<keyword evidence="2" id="KW-0521">NADP</keyword>
<evidence type="ECO:0008006" key="5">
    <source>
        <dbReference type="Google" id="ProtNLM"/>
    </source>
</evidence>
<dbReference type="InterPro" id="IPR002347">
    <property type="entry name" value="SDR_fam"/>
</dbReference>
<evidence type="ECO:0000256" key="1">
    <source>
        <dbReference type="ARBA" id="ARBA00006484"/>
    </source>
</evidence>
<gene>
    <name evidence="4" type="ORF">METZ01_LOCUS477444</name>
</gene>
<dbReference type="InterPro" id="IPR036291">
    <property type="entry name" value="NAD(P)-bd_dom_sf"/>
</dbReference>
<dbReference type="PRINTS" id="PR00080">
    <property type="entry name" value="SDRFAMILY"/>
</dbReference>
<dbReference type="PROSITE" id="PS00061">
    <property type="entry name" value="ADH_SHORT"/>
    <property type="match status" value="1"/>
</dbReference>
<dbReference type="GO" id="GO:0016491">
    <property type="term" value="F:oxidoreductase activity"/>
    <property type="evidence" value="ECO:0007669"/>
    <property type="project" value="UniProtKB-KW"/>
</dbReference>
<dbReference type="EMBL" id="UINC01204049">
    <property type="protein sequence ID" value="SVE24590.1"/>
    <property type="molecule type" value="Genomic_DNA"/>
</dbReference>
<protein>
    <recommendedName>
        <fullName evidence="5">Short-chain dehydrogenase/reductase SDR</fullName>
    </recommendedName>
</protein>
<feature type="non-terminal residue" evidence="4">
    <location>
        <position position="159"/>
    </location>
</feature>
<sequence>MLNGAIVYLTDKNNESLDEISKHDLYEKQLFLDKVNAHDAQEVENYFIKIKNNVDNIDALINNVGIAGPTGKLEELNINDWKETIDININSHFYYNKFSIPLIKKNNGGSIINLSSTAGLFGFPLRSPYAASKWAVIGMTKSLAVELGEFNIRVNAICP</sequence>
<evidence type="ECO:0000256" key="2">
    <source>
        <dbReference type="ARBA" id="ARBA00022857"/>
    </source>
</evidence>
<dbReference type="InterPro" id="IPR020904">
    <property type="entry name" value="Sc_DH/Rdtase_CS"/>
</dbReference>
<dbReference type="Pfam" id="PF00106">
    <property type="entry name" value="adh_short"/>
    <property type="match status" value="1"/>
</dbReference>
<dbReference type="AlphaFoldDB" id="A0A383BXP9"/>
<reference evidence="4" key="1">
    <citation type="submission" date="2018-05" db="EMBL/GenBank/DDBJ databases">
        <authorList>
            <person name="Lanie J.A."/>
            <person name="Ng W.-L."/>
            <person name="Kazmierczak K.M."/>
            <person name="Andrzejewski T.M."/>
            <person name="Davidsen T.M."/>
            <person name="Wayne K.J."/>
            <person name="Tettelin H."/>
            <person name="Glass J.I."/>
            <person name="Rusch D."/>
            <person name="Podicherti R."/>
            <person name="Tsui H.-C.T."/>
            <person name="Winkler M.E."/>
        </authorList>
    </citation>
    <scope>NUCLEOTIDE SEQUENCE</scope>
</reference>
<keyword evidence="3" id="KW-0560">Oxidoreductase</keyword>
<evidence type="ECO:0000256" key="3">
    <source>
        <dbReference type="ARBA" id="ARBA00023002"/>
    </source>
</evidence>
<dbReference type="PANTHER" id="PTHR43391:SF14">
    <property type="entry name" value="DEHYDROGENASE_REDUCTASE SDR FAMILY PROTEIN 7-LIKE"/>
    <property type="match status" value="1"/>
</dbReference>
<comment type="similarity">
    <text evidence="1">Belongs to the short-chain dehydrogenases/reductases (SDR) family.</text>
</comment>
<name>A0A383BXP9_9ZZZZ</name>
<organism evidence="4">
    <name type="scientific">marine metagenome</name>
    <dbReference type="NCBI Taxonomy" id="408172"/>
    <lineage>
        <taxon>unclassified sequences</taxon>
        <taxon>metagenomes</taxon>
        <taxon>ecological metagenomes</taxon>
    </lineage>
</organism>
<dbReference type="Gene3D" id="3.40.50.720">
    <property type="entry name" value="NAD(P)-binding Rossmann-like Domain"/>
    <property type="match status" value="1"/>
</dbReference>